<keyword evidence="3" id="KW-1185">Reference proteome</keyword>
<evidence type="ECO:0000256" key="1">
    <source>
        <dbReference type="SAM" id="MobiDB-lite"/>
    </source>
</evidence>
<name>A0AAV7N7F2_PLEWA</name>
<dbReference type="EMBL" id="JANPWB010000013">
    <property type="protein sequence ID" value="KAJ1109138.1"/>
    <property type="molecule type" value="Genomic_DNA"/>
</dbReference>
<feature type="region of interest" description="Disordered" evidence="1">
    <location>
        <begin position="64"/>
        <end position="93"/>
    </location>
</feature>
<dbReference type="AlphaFoldDB" id="A0AAV7N7F2"/>
<accession>A0AAV7N7F2</accession>
<proteinExistence type="predicted"/>
<organism evidence="2 3">
    <name type="scientific">Pleurodeles waltl</name>
    <name type="common">Iberian ribbed newt</name>
    <dbReference type="NCBI Taxonomy" id="8319"/>
    <lineage>
        <taxon>Eukaryota</taxon>
        <taxon>Metazoa</taxon>
        <taxon>Chordata</taxon>
        <taxon>Craniata</taxon>
        <taxon>Vertebrata</taxon>
        <taxon>Euteleostomi</taxon>
        <taxon>Amphibia</taxon>
        <taxon>Batrachia</taxon>
        <taxon>Caudata</taxon>
        <taxon>Salamandroidea</taxon>
        <taxon>Salamandridae</taxon>
        <taxon>Pleurodelinae</taxon>
        <taxon>Pleurodeles</taxon>
    </lineage>
</organism>
<sequence length="112" mass="12498">MKRGICHRLGQGHWVQLRVIQPAAEYHQHYMSWCALKQTVDCGDLGRTMQVSCMTPRQCQKAGVGPGVPEIGQAHQAEQQQPGSSLLQPTNRGRQAHDCIGLVRTRLDLPPY</sequence>
<gene>
    <name evidence="2" type="ORF">NDU88_006503</name>
</gene>
<comment type="caution">
    <text evidence="2">The sequence shown here is derived from an EMBL/GenBank/DDBJ whole genome shotgun (WGS) entry which is preliminary data.</text>
</comment>
<evidence type="ECO:0000313" key="3">
    <source>
        <dbReference type="Proteomes" id="UP001066276"/>
    </source>
</evidence>
<feature type="compositionally biased region" description="Polar residues" evidence="1">
    <location>
        <begin position="76"/>
        <end position="93"/>
    </location>
</feature>
<protein>
    <submittedName>
        <fullName evidence="2">Uncharacterized protein</fullName>
    </submittedName>
</protein>
<reference evidence="2" key="1">
    <citation type="journal article" date="2022" name="bioRxiv">
        <title>Sequencing and chromosome-scale assembly of the giantPleurodeles waltlgenome.</title>
        <authorList>
            <person name="Brown T."/>
            <person name="Elewa A."/>
            <person name="Iarovenko S."/>
            <person name="Subramanian E."/>
            <person name="Araus A.J."/>
            <person name="Petzold A."/>
            <person name="Susuki M."/>
            <person name="Suzuki K.-i.T."/>
            <person name="Hayashi T."/>
            <person name="Toyoda A."/>
            <person name="Oliveira C."/>
            <person name="Osipova E."/>
            <person name="Leigh N.D."/>
            <person name="Simon A."/>
            <person name="Yun M.H."/>
        </authorList>
    </citation>
    <scope>NUCLEOTIDE SEQUENCE</scope>
    <source>
        <strain evidence="2">20211129_DDA</strain>
        <tissue evidence="2">Liver</tissue>
    </source>
</reference>
<evidence type="ECO:0000313" key="2">
    <source>
        <dbReference type="EMBL" id="KAJ1109138.1"/>
    </source>
</evidence>
<dbReference type="Proteomes" id="UP001066276">
    <property type="component" value="Chromosome 9"/>
</dbReference>